<keyword evidence="3" id="KW-1185">Reference proteome</keyword>
<protein>
    <submittedName>
        <fullName evidence="2">Uncharacterized protein</fullName>
    </submittedName>
</protein>
<name>I1QGK3_ORYGL</name>
<dbReference type="Proteomes" id="UP000007306">
    <property type="component" value="Chromosome 8"/>
</dbReference>
<reference evidence="2" key="1">
    <citation type="submission" date="2015-06" db="UniProtKB">
        <authorList>
            <consortium name="EnsemblPlants"/>
        </authorList>
    </citation>
    <scope>IDENTIFICATION</scope>
</reference>
<dbReference type="EnsemblPlants" id="ORGLA08G0055400.1">
    <property type="protein sequence ID" value="ORGLA08G0055400.1"/>
    <property type="gene ID" value="ORGLA08G0055400"/>
</dbReference>
<evidence type="ECO:0000313" key="2">
    <source>
        <dbReference type="EnsemblPlants" id="ORGLA08G0055400.1"/>
    </source>
</evidence>
<evidence type="ECO:0000313" key="3">
    <source>
        <dbReference type="Proteomes" id="UP000007306"/>
    </source>
</evidence>
<feature type="region of interest" description="Disordered" evidence="1">
    <location>
        <begin position="1"/>
        <end position="29"/>
    </location>
</feature>
<dbReference type="HOGENOM" id="CLU_2472748_0_0_1"/>
<reference evidence="2 3" key="2">
    <citation type="submission" date="2018-04" db="EMBL/GenBank/DDBJ databases">
        <title>OglaRS2 (Oryza glaberrima Reference Sequence Version 2).</title>
        <authorList>
            <person name="Zhang J."/>
            <person name="Kudrna D."/>
            <person name="Lee S."/>
            <person name="Talag J."/>
            <person name="Rajasekar S."/>
            <person name="Wing R.A."/>
        </authorList>
    </citation>
    <scope>NUCLEOTIDE SEQUENCE [LARGE SCALE GENOMIC DNA]</scope>
    <source>
        <strain evidence="2 3">cv. IRGC 96717</strain>
    </source>
</reference>
<accession>I1QGK3</accession>
<feature type="compositionally biased region" description="Low complexity" evidence="1">
    <location>
        <begin position="1"/>
        <end position="16"/>
    </location>
</feature>
<dbReference type="Gramene" id="ORGLA08G0055400.1">
    <property type="protein sequence ID" value="ORGLA08G0055400.1"/>
    <property type="gene ID" value="ORGLA08G0055400"/>
</dbReference>
<proteinExistence type="predicted"/>
<sequence>MEPPAAGGSGAAPGRPTGQRGTVAAAARHRAGCSAAADPTGVWTTAWAKPAMERPGWISRQSWRPGGQRLRLYLTDTKFLNFYLTNVS</sequence>
<organism evidence="2 3">
    <name type="scientific">Oryza glaberrima</name>
    <name type="common">African rice</name>
    <dbReference type="NCBI Taxonomy" id="4538"/>
    <lineage>
        <taxon>Eukaryota</taxon>
        <taxon>Viridiplantae</taxon>
        <taxon>Streptophyta</taxon>
        <taxon>Embryophyta</taxon>
        <taxon>Tracheophyta</taxon>
        <taxon>Spermatophyta</taxon>
        <taxon>Magnoliopsida</taxon>
        <taxon>Liliopsida</taxon>
        <taxon>Poales</taxon>
        <taxon>Poaceae</taxon>
        <taxon>BOP clade</taxon>
        <taxon>Oryzoideae</taxon>
        <taxon>Oryzeae</taxon>
        <taxon>Oryzinae</taxon>
        <taxon>Oryza</taxon>
    </lineage>
</organism>
<evidence type="ECO:0000256" key="1">
    <source>
        <dbReference type="SAM" id="MobiDB-lite"/>
    </source>
</evidence>
<dbReference type="AlphaFoldDB" id="I1QGK3"/>